<dbReference type="KEGG" id="dvn:HQ394_00580"/>
<dbReference type="InterPro" id="IPR024899">
    <property type="entry name" value="CowN"/>
</dbReference>
<name>A0A7H1MXE2_9PROT</name>
<evidence type="ECO:0000256" key="1">
    <source>
        <dbReference type="ARBA" id="ARBA00023231"/>
    </source>
</evidence>
<accession>A0A7H1MXE2</accession>
<dbReference type="NCBIfam" id="NF033689">
    <property type="entry name" value="N2Fix_CO_CowN"/>
    <property type="match status" value="1"/>
</dbReference>
<evidence type="ECO:0000313" key="4">
    <source>
        <dbReference type="Proteomes" id="UP000516369"/>
    </source>
</evidence>
<dbReference type="RefSeq" id="WP_190261570.1">
    <property type="nucleotide sequence ID" value="NZ_CP053923.1"/>
</dbReference>
<comment type="function">
    <text evidence="2">Is required to sustain N(2)-dependent growth in the presence of low levels of carbon monoxide (CO). Probably acts by protecting the N(2) fixation ability of the nitrogenase complex, which is inactivated in the presence of CO.</text>
</comment>
<dbReference type="Pfam" id="PF20543">
    <property type="entry name" value="CowN"/>
    <property type="match status" value="1"/>
</dbReference>
<dbReference type="AlphaFoldDB" id="A0A7H1MXE2"/>
<evidence type="ECO:0000313" key="3">
    <source>
        <dbReference type="EMBL" id="QNT68128.1"/>
    </source>
</evidence>
<proteinExistence type="inferred from homology"/>
<dbReference type="GO" id="GO:0009399">
    <property type="term" value="P:nitrogen fixation"/>
    <property type="evidence" value="ECO:0007669"/>
    <property type="project" value="UniProtKB-UniRule"/>
</dbReference>
<dbReference type="Proteomes" id="UP000516369">
    <property type="component" value="Chromosome"/>
</dbReference>
<evidence type="ECO:0000256" key="2">
    <source>
        <dbReference type="HAMAP-Rule" id="MF_02117"/>
    </source>
</evidence>
<protein>
    <recommendedName>
        <fullName evidence="2">N(2)-fixation sustaining protein CowN</fullName>
    </recommendedName>
    <alternativeName>
        <fullName evidence="2">CO weal-nitrogenase</fullName>
    </alternativeName>
</protein>
<sequence>MTDDTGNPEGPAPDRYVSFAGIDCDALSHRLVQAILRHIDKPENSNKLWDAFKAQLTDADKGIAGKPDSLYLVCSRVYMIEDLFERCGDEEGMALLRHVEETCC</sequence>
<comment type="similarity">
    <text evidence="2">Belongs to the CowN family.</text>
</comment>
<organism evidence="3 4">
    <name type="scientific">Defluviicoccus vanus</name>
    <dbReference type="NCBI Taxonomy" id="111831"/>
    <lineage>
        <taxon>Bacteria</taxon>
        <taxon>Pseudomonadati</taxon>
        <taxon>Pseudomonadota</taxon>
        <taxon>Alphaproteobacteria</taxon>
        <taxon>Rhodospirillales</taxon>
        <taxon>Rhodospirillaceae</taxon>
        <taxon>Defluviicoccus</taxon>
    </lineage>
</organism>
<reference evidence="3 4" key="1">
    <citation type="submission" date="2020-05" db="EMBL/GenBank/DDBJ databases">
        <title>Complete closed genome sequence of Defluviicoccus vanus.</title>
        <authorList>
            <person name="Bessarab I."/>
            <person name="Arumugam K."/>
            <person name="Maszenan A.M."/>
            <person name="Seviour R.J."/>
            <person name="Williams R.B."/>
        </authorList>
    </citation>
    <scope>NUCLEOTIDE SEQUENCE [LARGE SCALE GENOMIC DNA]</scope>
    <source>
        <strain evidence="3 4">Ben 114</strain>
    </source>
</reference>
<keyword evidence="1 2" id="KW-0535">Nitrogen fixation</keyword>
<dbReference type="HAMAP" id="MF_02117">
    <property type="entry name" value="CowN"/>
    <property type="match status" value="1"/>
</dbReference>
<keyword evidence="4" id="KW-1185">Reference proteome</keyword>
<dbReference type="EMBL" id="CP053923">
    <property type="protein sequence ID" value="QNT68128.1"/>
    <property type="molecule type" value="Genomic_DNA"/>
</dbReference>
<gene>
    <name evidence="2 3" type="primary">cowN</name>
    <name evidence="3" type="ORF">HQ394_00580</name>
</gene>